<dbReference type="Pfam" id="PF01921">
    <property type="entry name" value="tRNA-synt_1f"/>
    <property type="match status" value="1"/>
</dbReference>
<dbReference type="InterPro" id="IPR008925">
    <property type="entry name" value="aa_tRNA-synth_I_cd-bd_sf"/>
</dbReference>
<protein>
    <recommendedName>
        <fullName evidence="10">Lysine--tRNA ligase</fullName>
        <ecNumber evidence="10">6.1.1.6</ecNumber>
    </recommendedName>
    <alternativeName>
        <fullName evidence="10">Lysyl-tRNA synthetase</fullName>
        <shortName evidence="10">LysRS</shortName>
    </alternativeName>
</protein>
<comment type="caution">
    <text evidence="10">Lacks conserved residue(s) required for the propagation of feature annotation.</text>
</comment>
<dbReference type="GO" id="GO:0000049">
    <property type="term" value="F:tRNA binding"/>
    <property type="evidence" value="ECO:0007669"/>
    <property type="project" value="InterPro"/>
</dbReference>
<dbReference type="PANTHER" id="PTHR37940">
    <property type="entry name" value="LYSINE--TRNA LIGASE"/>
    <property type="match status" value="1"/>
</dbReference>
<dbReference type="Pfam" id="PF19269">
    <property type="entry name" value="Anticodon_2"/>
    <property type="match status" value="1"/>
</dbReference>
<feature type="domain" description="Aminoacyl-tRNA synthetase class I anticodon-binding" evidence="11">
    <location>
        <begin position="465"/>
        <end position="542"/>
    </location>
</feature>
<dbReference type="Proteomes" id="UP000034498">
    <property type="component" value="Unassembled WGS sequence"/>
</dbReference>
<dbReference type="InterPro" id="IPR002904">
    <property type="entry name" value="Lys-tRNA-ligase"/>
</dbReference>
<dbReference type="SUPFAM" id="SSF52374">
    <property type="entry name" value="Nucleotidylyl transferase"/>
    <property type="match status" value="1"/>
</dbReference>
<evidence type="ECO:0000256" key="4">
    <source>
        <dbReference type="ARBA" id="ARBA00022598"/>
    </source>
</evidence>
<keyword evidence="5 10" id="KW-0547">Nucleotide-binding</keyword>
<keyword evidence="4 10" id="KW-0436">Ligase</keyword>
<dbReference type="InterPro" id="IPR014729">
    <property type="entry name" value="Rossmann-like_a/b/a_fold"/>
</dbReference>
<proteinExistence type="inferred from homology"/>
<dbReference type="GO" id="GO:0006430">
    <property type="term" value="P:lysyl-tRNA aminoacylation"/>
    <property type="evidence" value="ECO:0007669"/>
    <property type="project" value="UniProtKB-UniRule"/>
</dbReference>
<keyword evidence="3 10" id="KW-0963">Cytoplasm</keyword>
<evidence type="ECO:0000256" key="10">
    <source>
        <dbReference type="HAMAP-Rule" id="MF_00177"/>
    </source>
</evidence>
<keyword evidence="6 10" id="KW-0067">ATP-binding</keyword>
<dbReference type="Gene3D" id="1.10.10.770">
    <property type="match status" value="1"/>
</dbReference>
<dbReference type="Gene3D" id="1.10.10.350">
    <property type="match status" value="1"/>
</dbReference>
<dbReference type="EMBL" id="LBUX01000020">
    <property type="protein sequence ID" value="KKQ73917.1"/>
    <property type="molecule type" value="Genomic_DNA"/>
</dbReference>
<accession>A0A0G0K536</accession>
<comment type="similarity">
    <text evidence="2 10">Belongs to the class-I aminoacyl-tRNA synthetase family.</text>
</comment>
<dbReference type="GO" id="GO:0004824">
    <property type="term" value="F:lysine-tRNA ligase activity"/>
    <property type="evidence" value="ECO:0007669"/>
    <property type="project" value="UniProtKB-UniRule"/>
</dbReference>
<dbReference type="EC" id="6.1.1.6" evidence="10"/>
<sequence>MFWTDEIIEDILKKIDKESYLITDWMTPSGHAHIGSLRGLIVHDLVRRGLEDKSKKAVFQFGFDDFDPMDGLPIYVDKNWQKYMGLPLNKVPAPDGKSTSFADQYLNEALEIFDGLGIKAKFVRDSVLHKEGKYDEAIKIVLDNASAIQKIYFEISGSKKDPDWFPLQVICPKCGKIGTTKVTGWDGKLVKFRCEEKLVEWAQGCGYEGEISPFGGNAKMPWKVAWGARWFVFNTDIEGEGKDHFAAGGSRDVANAIFREVFKQEPPYDIHYEFFLVGGKKMASSKGLGVTAKDMYDFLPANILRFLLIRTKAKRAIDFQPEEDAIPLLYDEYDRASVMFNEDPKSDLARAFYYTEIDMKKDPSTSLGAGQPKYLLRFSKIAYMLQMPRIDIFEYAEKEKASAFRHVAKSRGAEGDEGAIPLSDIEKQEIESRIEIAKLWLEKFAPENYKFNICDELPQGIELNSDQKTFLNKVLNLIKSKETWAGEDLHKEIHNIKNEMGIPPRDAFSAIYLIFIGKDSGPQAGWLLASLDKNFVIKRLEEVSNG</sequence>
<dbReference type="NCBIfam" id="TIGR00467">
    <property type="entry name" value="lysS_arch"/>
    <property type="match status" value="1"/>
</dbReference>
<evidence type="ECO:0000256" key="5">
    <source>
        <dbReference type="ARBA" id="ARBA00022741"/>
    </source>
</evidence>
<keyword evidence="8 10" id="KW-0030">Aminoacyl-tRNA synthetase</keyword>
<dbReference type="STRING" id="1618336.US94_C0020G0002"/>
<comment type="subcellular location">
    <subcellularLocation>
        <location evidence="1 10">Cytoplasm</location>
    </subcellularLocation>
</comment>
<evidence type="ECO:0000256" key="7">
    <source>
        <dbReference type="ARBA" id="ARBA00022917"/>
    </source>
</evidence>
<organism evidence="12 13">
    <name type="scientific">Berkelbacteria bacterium GW2011_GWB1_38_5</name>
    <dbReference type="NCBI Taxonomy" id="1618336"/>
    <lineage>
        <taxon>Bacteria</taxon>
        <taxon>Candidatus Berkelbacteria</taxon>
    </lineage>
</organism>
<evidence type="ECO:0000256" key="2">
    <source>
        <dbReference type="ARBA" id="ARBA00005594"/>
    </source>
</evidence>
<evidence type="ECO:0000256" key="8">
    <source>
        <dbReference type="ARBA" id="ARBA00023146"/>
    </source>
</evidence>
<dbReference type="InterPro" id="IPR045462">
    <property type="entry name" value="aa-tRNA-synth_I_cd-bd"/>
</dbReference>
<evidence type="ECO:0000256" key="6">
    <source>
        <dbReference type="ARBA" id="ARBA00022840"/>
    </source>
</evidence>
<dbReference type="Gene3D" id="3.40.50.620">
    <property type="entry name" value="HUPs"/>
    <property type="match status" value="2"/>
</dbReference>
<comment type="catalytic activity">
    <reaction evidence="9 10">
        <text>tRNA(Lys) + L-lysine + ATP = L-lysyl-tRNA(Lys) + AMP + diphosphate</text>
        <dbReference type="Rhea" id="RHEA:20792"/>
        <dbReference type="Rhea" id="RHEA-COMP:9696"/>
        <dbReference type="Rhea" id="RHEA-COMP:9697"/>
        <dbReference type="ChEBI" id="CHEBI:30616"/>
        <dbReference type="ChEBI" id="CHEBI:32551"/>
        <dbReference type="ChEBI" id="CHEBI:33019"/>
        <dbReference type="ChEBI" id="CHEBI:78442"/>
        <dbReference type="ChEBI" id="CHEBI:78529"/>
        <dbReference type="ChEBI" id="CHEBI:456215"/>
        <dbReference type="EC" id="6.1.1.6"/>
    </reaction>
</comment>
<dbReference type="InterPro" id="IPR020751">
    <property type="entry name" value="aa-tRNA-synth_I_codon-bd_sub2"/>
</dbReference>
<evidence type="ECO:0000256" key="9">
    <source>
        <dbReference type="ARBA" id="ARBA00048573"/>
    </source>
</evidence>
<keyword evidence="7 10" id="KW-0648">Protein biosynthesis</keyword>
<dbReference type="AlphaFoldDB" id="A0A0G0K536"/>
<dbReference type="GO" id="GO:0005737">
    <property type="term" value="C:cytoplasm"/>
    <property type="evidence" value="ECO:0007669"/>
    <property type="project" value="UniProtKB-SubCell"/>
</dbReference>
<evidence type="ECO:0000256" key="1">
    <source>
        <dbReference type="ARBA" id="ARBA00004496"/>
    </source>
</evidence>
<dbReference type="SUPFAM" id="SSF48163">
    <property type="entry name" value="An anticodon-binding domain of class I aminoacyl-tRNA synthetases"/>
    <property type="match status" value="1"/>
</dbReference>
<evidence type="ECO:0000313" key="12">
    <source>
        <dbReference type="EMBL" id="KKQ73917.1"/>
    </source>
</evidence>
<evidence type="ECO:0000313" key="13">
    <source>
        <dbReference type="Proteomes" id="UP000034498"/>
    </source>
</evidence>
<comment type="caution">
    <text evidence="12">The sequence shown here is derived from an EMBL/GenBank/DDBJ whole genome shotgun (WGS) entry which is preliminary data.</text>
</comment>
<evidence type="ECO:0000259" key="11">
    <source>
        <dbReference type="Pfam" id="PF19269"/>
    </source>
</evidence>
<gene>
    <name evidence="10" type="primary">lysS</name>
    <name evidence="12" type="ORF">US94_C0020G0002</name>
</gene>
<name>A0A0G0K536_9BACT</name>
<evidence type="ECO:0000256" key="3">
    <source>
        <dbReference type="ARBA" id="ARBA00022490"/>
    </source>
</evidence>
<dbReference type="HAMAP" id="MF_00177">
    <property type="entry name" value="Lys_tRNA_synth_class1"/>
    <property type="match status" value="1"/>
</dbReference>
<dbReference type="GO" id="GO:0005524">
    <property type="term" value="F:ATP binding"/>
    <property type="evidence" value="ECO:0007669"/>
    <property type="project" value="UniProtKB-UniRule"/>
</dbReference>
<reference evidence="12 13" key="1">
    <citation type="journal article" date="2015" name="Nature">
        <title>rRNA introns, odd ribosomes, and small enigmatic genomes across a large radiation of phyla.</title>
        <authorList>
            <person name="Brown C.T."/>
            <person name="Hug L.A."/>
            <person name="Thomas B.C."/>
            <person name="Sharon I."/>
            <person name="Castelle C.J."/>
            <person name="Singh A."/>
            <person name="Wilkins M.J."/>
            <person name="Williams K.H."/>
            <person name="Banfield J.F."/>
        </authorList>
    </citation>
    <scope>NUCLEOTIDE SEQUENCE [LARGE SCALE GENOMIC DNA]</scope>
</reference>
<dbReference type="PANTHER" id="PTHR37940:SF1">
    <property type="entry name" value="LYSINE--TRNA LIGASE"/>
    <property type="match status" value="1"/>
</dbReference>